<sequence length="278" mass="31582">MAKNLSCPVTDPLTQSSRPGCPEKMPGLHANITMQDIMEAIAEAYENPADDDFGGDSCAAEKRKEHANLNLIAEEFGMTPLKVRKLLITAGYHYQREIYSTPISRKVNDLYIEGKNIEEIMELTGLSRASVHGYLPYSRTVYKMEEGSAASERIRRYQERNYACERLRTAIHLQEPEVDELLWNTIIQFEGYPFCTSKGLKFSYIIKKRRDGSNSGEMFISRKEKSITKATVMIAFHKALELMDAEGSVSGPKKLGTFGASYLYPVFIRLFLPENRRL</sequence>
<organism evidence="2 3">
    <name type="scientific">Hungatella hathewayi</name>
    <dbReference type="NCBI Taxonomy" id="154046"/>
    <lineage>
        <taxon>Bacteria</taxon>
        <taxon>Bacillati</taxon>
        <taxon>Bacillota</taxon>
        <taxon>Clostridia</taxon>
        <taxon>Lachnospirales</taxon>
        <taxon>Lachnospiraceae</taxon>
        <taxon>Hungatella</taxon>
    </lineage>
</organism>
<evidence type="ECO:0000313" key="2">
    <source>
        <dbReference type="EMBL" id="GKH03237.1"/>
    </source>
</evidence>
<protein>
    <submittedName>
        <fullName evidence="2">Uncharacterized protein</fullName>
    </submittedName>
</protein>
<reference evidence="2" key="1">
    <citation type="submission" date="2022-01" db="EMBL/GenBank/DDBJ databases">
        <title>Novel bile acid biosynthetic pathways are enriched in the microbiome of centenarians.</title>
        <authorList>
            <person name="Sato Y."/>
            <person name="Atarashi K."/>
            <person name="Plichta R.D."/>
            <person name="Arai Y."/>
            <person name="Sasajima S."/>
            <person name="Kearney M.S."/>
            <person name="Suda W."/>
            <person name="Takeshita K."/>
            <person name="Sasaki T."/>
            <person name="Okamoto S."/>
            <person name="Skelly N.A."/>
            <person name="Okamura Y."/>
            <person name="Vlamakis H."/>
            <person name="Li Y."/>
            <person name="Tanoue T."/>
            <person name="Takei H."/>
            <person name="Nittono H."/>
            <person name="Narushima S."/>
            <person name="Irie J."/>
            <person name="Itoh H."/>
            <person name="Moriya K."/>
            <person name="Sugiura Y."/>
            <person name="Suematsu M."/>
            <person name="Moritoki N."/>
            <person name="Shibata S."/>
            <person name="Littman R.D."/>
            <person name="Fischbach A.M."/>
            <person name="Uwamino Y."/>
            <person name="Inoue T."/>
            <person name="Honda A."/>
            <person name="Hattori M."/>
            <person name="Murai T."/>
            <person name="Xavier J.R."/>
            <person name="Hirose N."/>
            <person name="Honda K."/>
        </authorList>
    </citation>
    <scope>NUCLEOTIDE SEQUENCE</scope>
    <source>
        <strain evidence="2">CE91-St55</strain>
    </source>
</reference>
<evidence type="ECO:0000256" key="1">
    <source>
        <dbReference type="SAM" id="MobiDB-lite"/>
    </source>
</evidence>
<dbReference type="AlphaFoldDB" id="A0AA37JLL4"/>
<proteinExistence type="predicted"/>
<dbReference type="Proteomes" id="UP001055091">
    <property type="component" value="Unassembled WGS sequence"/>
</dbReference>
<feature type="region of interest" description="Disordered" evidence="1">
    <location>
        <begin position="1"/>
        <end position="22"/>
    </location>
</feature>
<dbReference type="EMBL" id="BQNJ01000002">
    <property type="protein sequence ID" value="GKH03237.1"/>
    <property type="molecule type" value="Genomic_DNA"/>
</dbReference>
<accession>A0AA37JLL4</accession>
<gene>
    <name evidence="2" type="ORF">CE91St55_52180</name>
</gene>
<evidence type="ECO:0000313" key="3">
    <source>
        <dbReference type="Proteomes" id="UP001055091"/>
    </source>
</evidence>
<name>A0AA37JLL4_9FIRM</name>
<comment type="caution">
    <text evidence="2">The sequence shown here is derived from an EMBL/GenBank/DDBJ whole genome shotgun (WGS) entry which is preliminary data.</text>
</comment>